<evidence type="ECO:0000313" key="1">
    <source>
        <dbReference type="EMBL" id="KAI9914770.1"/>
    </source>
</evidence>
<sequence length="417" mass="45118">MNESKGLDDSESSLKSASHRAMRQFDFRSRECARSPTRMNHDRMSYAGLEVKDMITSAYESSASVNIWQVSFGAAIGLMAGVMLIHYNDASSYLVTSNTEYENADVSDQIFFILKDLVPNNIFASFAGTSTLSVIAYAILVGIALMKSVEKEAGVENYPLLIVTHANAVIQLLVNMVVKYIPIAVISLIAGSIASYSSSVVLIRSVAILIATLLVALFTLTVGVFGLAFFVTTKQNIFSHLWHMLPAQVFIFGCSSSIATLPITMRCVDATKQVSYEISRFVMPVGATSNLNGTAIYIPLACIFLAKVGGYDALLTPLRFVLLGCVSTIASAGVAGVPHAALVMVLTVWRTVFGVDVPVVFTILVSIDWILDRLRSVVNITTDSIIVRIIAAQCDKTTIEQLSTEQTEGTELLSHNA</sequence>
<accession>A0ACC0W7H1</accession>
<reference evidence="1 2" key="1">
    <citation type="journal article" date="2022" name="bioRxiv">
        <title>The genome of the oomycete Peronosclerospora sorghi, a cosmopolitan pathogen of maize and sorghum, is inflated with dispersed pseudogenes.</title>
        <authorList>
            <person name="Fletcher K."/>
            <person name="Martin F."/>
            <person name="Isakeit T."/>
            <person name="Cavanaugh K."/>
            <person name="Magill C."/>
            <person name="Michelmore R."/>
        </authorList>
    </citation>
    <scope>NUCLEOTIDE SEQUENCE [LARGE SCALE GENOMIC DNA]</scope>
    <source>
        <strain evidence="1">P6</strain>
    </source>
</reference>
<dbReference type="EMBL" id="CM047582">
    <property type="protein sequence ID" value="KAI9914770.1"/>
    <property type="molecule type" value="Genomic_DNA"/>
</dbReference>
<name>A0ACC0W7H1_9STRA</name>
<dbReference type="Proteomes" id="UP001163321">
    <property type="component" value="Chromosome 3"/>
</dbReference>
<proteinExistence type="predicted"/>
<gene>
    <name evidence="1" type="ORF">PsorP6_007647</name>
</gene>
<evidence type="ECO:0000313" key="2">
    <source>
        <dbReference type="Proteomes" id="UP001163321"/>
    </source>
</evidence>
<organism evidence="1 2">
    <name type="scientific">Peronosclerospora sorghi</name>
    <dbReference type="NCBI Taxonomy" id="230839"/>
    <lineage>
        <taxon>Eukaryota</taxon>
        <taxon>Sar</taxon>
        <taxon>Stramenopiles</taxon>
        <taxon>Oomycota</taxon>
        <taxon>Peronosporomycetes</taxon>
        <taxon>Peronosporales</taxon>
        <taxon>Peronosporaceae</taxon>
        <taxon>Peronosclerospora</taxon>
    </lineage>
</organism>
<protein>
    <submittedName>
        <fullName evidence="1">Uncharacterized protein</fullName>
    </submittedName>
</protein>
<keyword evidence="2" id="KW-1185">Reference proteome</keyword>
<comment type="caution">
    <text evidence="1">The sequence shown here is derived from an EMBL/GenBank/DDBJ whole genome shotgun (WGS) entry which is preliminary data.</text>
</comment>